<proteinExistence type="inferred from homology"/>
<evidence type="ECO:0000256" key="4">
    <source>
        <dbReference type="ARBA" id="ARBA00022989"/>
    </source>
</evidence>
<dbReference type="AlphaFoldDB" id="A0AAI9CX41"/>
<evidence type="ECO:0000256" key="6">
    <source>
        <dbReference type="SAM" id="Phobius"/>
    </source>
</evidence>
<evidence type="ECO:0000259" key="7">
    <source>
        <dbReference type="Pfam" id="PF00892"/>
    </source>
</evidence>
<feature type="transmembrane region" description="Helical" evidence="6">
    <location>
        <begin position="210"/>
        <end position="228"/>
    </location>
</feature>
<comment type="caution">
    <text evidence="8">The sequence shown here is derived from an EMBL/GenBank/DDBJ whole genome shotgun (WGS) entry which is preliminary data.</text>
</comment>
<dbReference type="GO" id="GO:0016020">
    <property type="term" value="C:membrane"/>
    <property type="evidence" value="ECO:0007669"/>
    <property type="project" value="UniProtKB-SubCell"/>
</dbReference>
<sequence>MNKVNSVKTIVLTAVAPLVWGSTYIVTTQALPPESPLIASTIRALPAGILLVLLSRTWLQGIWWGRLATLGLLNIGLFFYCLFFAATYLPGGMASLVMSFQPMLVMFLSWFWLNARVTSRQWLASGVGVIGIALLVLNSSVALNLQGLVIAALGTLSMASGVVLTKKWGRPSGMSLLGFTGWQLLFGGVALLPVSLWLEGIPSQLTPTNYLGYGYLSLIGAVLGYFLWFRGIEKLPPVTVSFLGFLSSVSACFLGYLLLNQALTWPQLLGAGAILLAILLAVPRSEPRANQTTLSLKGI</sequence>
<keyword evidence="5 6" id="KW-0472">Membrane</keyword>
<evidence type="ECO:0000256" key="3">
    <source>
        <dbReference type="ARBA" id="ARBA00022692"/>
    </source>
</evidence>
<feature type="transmembrane region" description="Helical" evidence="6">
    <location>
        <begin position="67"/>
        <end position="86"/>
    </location>
</feature>
<organism evidence="8 9">
    <name type="scientific">Vibrio navarrensis</name>
    <dbReference type="NCBI Taxonomy" id="29495"/>
    <lineage>
        <taxon>Bacteria</taxon>
        <taxon>Pseudomonadati</taxon>
        <taxon>Pseudomonadota</taxon>
        <taxon>Gammaproteobacteria</taxon>
        <taxon>Vibrionales</taxon>
        <taxon>Vibrionaceae</taxon>
        <taxon>Vibrio</taxon>
    </lineage>
</organism>
<evidence type="ECO:0000256" key="2">
    <source>
        <dbReference type="ARBA" id="ARBA00007362"/>
    </source>
</evidence>
<keyword evidence="3 6" id="KW-0812">Transmembrane</keyword>
<dbReference type="PANTHER" id="PTHR32322:SF2">
    <property type="entry name" value="EAMA DOMAIN-CONTAINING PROTEIN"/>
    <property type="match status" value="1"/>
</dbReference>
<dbReference type="RefSeq" id="WP_198107139.1">
    <property type="nucleotide sequence ID" value="NZ_CAWPVW010000064.1"/>
</dbReference>
<dbReference type="PANTHER" id="PTHR32322">
    <property type="entry name" value="INNER MEMBRANE TRANSPORTER"/>
    <property type="match status" value="1"/>
</dbReference>
<feature type="transmembrane region" description="Helical" evidence="6">
    <location>
        <begin position="92"/>
        <end position="113"/>
    </location>
</feature>
<comment type="subcellular location">
    <subcellularLocation>
        <location evidence="1">Membrane</location>
        <topology evidence="1">Multi-pass membrane protein</topology>
    </subcellularLocation>
</comment>
<comment type="similarity">
    <text evidence="2">Belongs to the EamA transporter family.</text>
</comment>
<feature type="transmembrane region" description="Helical" evidence="6">
    <location>
        <begin position="147"/>
        <end position="164"/>
    </location>
</feature>
<feature type="domain" description="EamA" evidence="7">
    <location>
        <begin position="147"/>
        <end position="281"/>
    </location>
</feature>
<dbReference type="SUPFAM" id="SSF103481">
    <property type="entry name" value="Multidrug resistance efflux transporter EmrE"/>
    <property type="match status" value="2"/>
</dbReference>
<dbReference type="InterPro" id="IPR000620">
    <property type="entry name" value="EamA_dom"/>
</dbReference>
<evidence type="ECO:0000256" key="5">
    <source>
        <dbReference type="ARBA" id="ARBA00023136"/>
    </source>
</evidence>
<feature type="transmembrane region" description="Helical" evidence="6">
    <location>
        <begin position="240"/>
        <end position="259"/>
    </location>
</feature>
<feature type="transmembrane region" description="Helical" evidence="6">
    <location>
        <begin position="265"/>
        <end position="282"/>
    </location>
</feature>
<reference evidence="8" key="1">
    <citation type="submission" date="2023-10" db="EMBL/GenBank/DDBJ databases">
        <authorList>
            <consortium name="PulseNet: The National Subtyping Network for Foodborne Disease Surveillance"/>
        </authorList>
    </citation>
    <scope>NUCLEOTIDE SEQUENCE</scope>
    <source>
        <strain evidence="8">PNUSAV004886</strain>
    </source>
</reference>
<feature type="transmembrane region" description="Helical" evidence="6">
    <location>
        <begin position="37"/>
        <end position="55"/>
    </location>
</feature>
<evidence type="ECO:0000313" key="8">
    <source>
        <dbReference type="EMBL" id="ELN6934034.1"/>
    </source>
</evidence>
<feature type="transmembrane region" description="Helical" evidence="6">
    <location>
        <begin position="122"/>
        <end position="141"/>
    </location>
</feature>
<accession>A0AAI9CX41</accession>
<dbReference type="InterPro" id="IPR037185">
    <property type="entry name" value="EmrE-like"/>
</dbReference>
<dbReference type="Gene3D" id="1.10.3730.20">
    <property type="match status" value="1"/>
</dbReference>
<dbReference type="EMBL" id="ABNSCA010000013">
    <property type="protein sequence ID" value="ELN6934034.1"/>
    <property type="molecule type" value="Genomic_DNA"/>
</dbReference>
<dbReference type="Pfam" id="PF00892">
    <property type="entry name" value="EamA"/>
    <property type="match status" value="2"/>
</dbReference>
<evidence type="ECO:0000313" key="9">
    <source>
        <dbReference type="Proteomes" id="UP001253463"/>
    </source>
</evidence>
<feature type="transmembrane region" description="Helical" evidence="6">
    <location>
        <begin position="176"/>
        <end position="198"/>
    </location>
</feature>
<keyword evidence="4 6" id="KW-1133">Transmembrane helix</keyword>
<dbReference type="InterPro" id="IPR050638">
    <property type="entry name" value="AA-Vitamin_Transporters"/>
</dbReference>
<protein>
    <submittedName>
        <fullName evidence="8">EamA family transporter</fullName>
    </submittedName>
</protein>
<evidence type="ECO:0000256" key="1">
    <source>
        <dbReference type="ARBA" id="ARBA00004141"/>
    </source>
</evidence>
<feature type="domain" description="EamA" evidence="7">
    <location>
        <begin position="9"/>
        <end position="136"/>
    </location>
</feature>
<dbReference type="Proteomes" id="UP001253463">
    <property type="component" value="Unassembled WGS sequence"/>
</dbReference>
<gene>
    <name evidence="8" type="ORF">RZY48_003507</name>
</gene>
<name>A0AAI9CX41_9VIBR</name>